<evidence type="ECO:0000256" key="1">
    <source>
        <dbReference type="SAM" id="SignalP"/>
    </source>
</evidence>
<evidence type="ECO:0000313" key="3">
    <source>
        <dbReference type="Proteomes" id="UP000308149"/>
    </source>
</evidence>
<dbReference type="KEGG" id="thes:FHQ07_08280"/>
<dbReference type="OrthoDB" id="7917348at2"/>
<protein>
    <submittedName>
        <fullName evidence="2">Starvation-inducible protein</fullName>
    </submittedName>
</protein>
<dbReference type="Proteomes" id="UP000308149">
    <property type="component" value="Chromosome"/>
</dbReference>
<reference evidence="2 3" key="1">
    <citation type="submission" date="2019-06" db="EMBL/GenBank/DDBJ databases">
        <title>Thermomonas aquatica sp. nov., isolated from an industrial wastewater treatment plant.</title>
        <authorList>
            <person name="Jeon J.H."/>
            <person name="Park D.-S."/>
        </authorList>
    </citation>
    <scope>NUCLEOTIDE SEQUENCE [LARGE SCALE GENOMIC DNA]</scope>
    <source>
        <strain evidence="2 3">SY21</strain>
    </source>
</reference>
<dbReference type="Pfam" id="PF11720">
    <property type="entry name" value="Inhibitor_I78"/>
    <property type="match status" value="1"/>
</dbReference>
<dbReference type="PANTHER" id="PTHR39600:SF1">
    <property type="entry name" value="PEPTIDASE INHIBITOR I78 FAMILY PROTEIN"/>
    <property type="match status" value="1"/>
</dbReference>
<dbReference type="InterPro" id="IPR021719">
    <property type="entry name" value="Prot_inh_I78"/>
</dbReference>
<proteinExistence type="predicted"/>
<feature type="chain" id="PRO_5022681212" evidence="1">
    <location>
        <begin position="30"/>
        <end position="108"/>
    </location>
</feature>
<dbReference type="Gene3D" id="3.30.10.10">
    <property type="entry name" value="Trypsin Inhibitor V, subunit A"/>
    <property type="match status" value="1"/>
</dbReference>
<feature type="signal peptide" evidence="1">
    <location>
        <begin position="1"/>
        <end position="29"/>
    </location>
</feature>
<accession>A0A5B7ZRF3</accession>
<sequence>MFIPSHSEESAMSRSMLALLPAVLLAACAATPPTGSAPTAAGQCNADAAQKHLGHAASAAMVEAARKDAGADSVRTLKPGQMVTMEYLAGRLNLYLDDAGKIERIGCG</sequence>
<evidence type="ECO:0000313" key="2">
    <source>
        <dbReference type="EMBL" id="QDA57309.1"/>
    </source>
</evidence>
<keyword evidence="3" id="KW-1185">Reference proteome</keyword>
<dbReference type="AlphaFoldDB" id="A0A5B7ZRF3"/>
<name>A0A5B7ZRF3_9GAMM</name>
<organism evidence="2 3">
    <name type="scientific">Thermomonas aquatica</name>
    <dbReference type="NCBI Taxonomy" id="2202149"/>
    <lineage>
        <taxon>Bacteria</taxon>
        <taxon>Pseudomonadati</taxon>
        <taxon>Pseudomonadota</taxon>
        <taxon>Gammaproteobacteria</taxon>
        <taxon>Lysobacterales</taxon>
        <taxon>Lysobacteraceae</taxon>
        <taxon>Thermomonas</taxon>
    </lineage>
</organism>
<dbReference type="PANTHER" id="PTHR39600">
    <property type="entry name" value="PEPTIDASE INHIBITOR I78 FAMILY PROTEIN"/>
    <property type="match status" value="1"/>
</dbReference>
<keyword evidence="1" id="KW-0732">Signal</keyword>
<dbReference type="EMBL" id="CP040871">
    <property type="protein sequence ID" value="QDA57309.1"/>
    <property type="molecule type" value="Genomic_DNA"/>
</dbReference>
<gene>
    <name evidence="2" type="ORF">FHQ07_08280</name>
</gene>